<dbReference type="GO" id="GO:0008519">
    <property type="term" value="F:ammonium channel activity"/>
    <property type="evidence" value="ECO:0007669"/>
    <property type="project" value="InterPro"/>
</dbReference>
<evidence type="ECO:0000259" key="7">
    <source>
        <dbReference type="Pfam" id="PF00909"/>
    </source>
</evidence>
<evidence type="ECO:0000313" key="9">
    <source>
        <dbReference type="Proteomes" id="UP000014070"/>
    </source>
</evidence>
<dbReference type="KEGG" id="mer:MMINT_08960"/>
<feature type="transmembrane region" description="Helical" evidence="6">
    <location>
        <begin position="225"/>
        <end position="247"/>
    </location>
</feature>
<dbReference type="GO" id="GO:0097272">
    <property type="term" value="P:ammonium homeostasis"/>
    <property type="evidence" value="ECO:0007669"/>
    <property type="project" value="TreeGrafter"/>
</dbReference>
<keyword evidence="2 6" id="KW-0812">Transmembrane</keyword>
<feature type="transmembrane region" description="Helical" evidence="6">
    <location>
        <begin position="196"/>
        <end position="213"/>
    </location>
</feature>
<dbReference type="InterPro" id="IPR029020">
    <property type="entry name" value="Ammonium/urea_transptr"/>
</dbReference>
<organism evidence="8 9">
    <name type="scientific">Methanomassiliicoccus intestinalis (strain Issoire-Mx1)</name>
    <dbReference type="NCBI Taxonomy" id="1295009"/>
    <lineage>
        <taxon>Archaea</taxon>
        <taxon>Methanobacteriati</taxon>
        <taxon>Thermoplasmatota</taxon>
        <taxon>Thermoplasmata</taxon>
        <taxon>Methanomassiliicoccales</taxon>
        <taxon>Methanomassiliicoccaceae</taxon>
        <taxon>Methanomassiliicoccus</taxon>
    </lineage>
</organism>
<feature type="transmembrane region" description="Helical" evidence="6">
    <location>
        <begin position="132"/>
        <end position="150"/>
    </location>
</feature>
<feature type="domain" description="Ammonium transporter AmtB-like" evidence="7">
    <location>
        <begin position="71"/>
        <end position="372"/>
    </location>
</feature>
<evidence type="ECO:0000256" key="2">
    <source>
        <dbReference type="ARBA" id="ARBA00022692"/>
    </source>
</evidence>
<reference evidence="8 9" key="1">
    <citation type="journal article" date="2013" name="Genome Announc.">
        <title>Genome sequence of 'Candidatus Methanomassiliicoccus intestinalis' Issoire-Mx1, a third thermoplasmatales-related methanogenic archaeon from human feces.</title>
        <authorList>
            <person name="Borrel G."/>
            <person name="Harris H.M."/>
            <person name="Parisot N."/>
            <person name="Gaci N."/>
            <person name="Tottey W."/>
            <person name="Mihajlovski A."/>
            <person name="Deane J."/>
            <person name="Gribaldo S."/>
            <person name="Bardot O."/>
            <person name="Peyretaillade E."/>
            <person name="Peyret P."/>
            <person name="O'Toole P.W."/>
            <person name="Brugere J.F."/>
        </authorList>
    </citation>
    <scope>NUCLEOTIDE SEQUENCE [LARGE SCALE GENOMIC DNA]</scope>
    <source>
        <strain evidence="8 9">Issoire-Mx1</strain>
    </source>
</reference>
<feature type="transmembrane region" description="Helical" evidence="6">
    <location>
        <begin position="314"/>
        <end position="336"/>
    </location>
</feature>
<evidence type="ECO:0000256" key="3">
    <source>
        <dbReference type="ARBA" id="ARBA00022989"/>
    </source>
</evidence>
<dbReference type="PANTHER" id="PTHR11730:SF60">
    <property type="entry name" value="RH50, ISOFORM D"/>
    <property type="match status" value="1"/>
</dbReference>
<dbReference type="InterPro" id="IPR024041">
    <property type="entry name" value="NH4_transpt_AmtB-like_dom"/>
</dbReference>
<evidence type="ECO:0000256" key="6">
    <source>
        <dbReference type="SAM" id="Phobius"/>
    </source>
</evidence>
<dbReference type="FunCoup" id="R9T6P1">
    <property type="interactions" value="9"/>
</dbReference>
<proteinExistence type="predicted"/>
<feature type="transmembrane region" description="Helical" evidence="6">
    <location>
        <begin position="157"/>
        <end position="176"/>
    </location>
</feature>
<protein>
    <submittedName>
        <fullName evidence="8">Ammonium transporter</fullName>
    </submittedName>
</protein>
<evidence type="ECO:0000256" key="1">
    <source>
        <dbReference type="ARBA" id="ARBA00004141"/>
    </source>
</evidence>
<feature type="transmembrane region" description="Helical" evidence="6">
    <location>
        <begin position="75"/>
        <end position="91"/>
    </location>
</feature>
<feature type="transmembrane region" description="Helical" evidence="6">
    <location>
        <begin position="373"/>
        <end position="396"/>
    </location>
</feature>
<evidence type="ECO:0000256" key="4">
    <source>
        <dbReference type="ARBA" id="ARBA00023136"/>
    </source>
</evidence>
<keyword evidence="9" id="KW-1185">Reference proteome</keyword>
<feature type="transmembrane region" description="Helical" evidence="6">
    <location>
        <begin position="259"/>
        <end position="278"/>
    </location>
</feature>
<dbReference type="Pfam" id="PF00909">
    <property type="entry name" value="Ammonium_transp"/>
    <property type="match status" value="1"/>
</dbReference>
<keyword evidence="3 6" id="KW-1133">Transmembrane helix</keyword>
<dbReference type="GO" id="GO:0005886">
    <property type="term" value="C:plasma membrane"/>
    <property type="evidence" value="ECO:0007669"/>
    <property type="project" value="TreeGrafter"/>
</dbReference>
<comment type="subcellular location">
    <subcellularLocation>
        <location evidence="1">Membrane</location>
        <topology evidence="1">Multi-pass membrane protein</topology>
    </subcellularLocation>
</comment>
<dbReference type="InParanoid" id="R9T6P1"/>
<feature type="transmembrane region" description="Helical" evidence="6">
    <location>
        <begin position="290"/>
        <end position="308"/>
    </location>
</feature>
<dbReference type="SUPFAM" id="SSF111352">
    <property type="entry name" value="Ammonium transporter"/>
    <property type="match status" value="1"/>
</dbReference>
<dbReference type="EMBL" id="CP005934">
    <property type="protein sequence ID" value="AGN26254.1"/>
    <property type="molecule type" value="Genomic_DNA"/>
</dbReference>
<dbReference type="Gene3D" id="1.10.3430.10">
    <property type="entry name" value="Ammonium transporter AmtB like domains"/>
    <property type="match status" value="1"/>
</dbReference>
<evidence type="ECO:0000256" key="5">
    <source>
        <dbReference type="SAM" id="MobiDB-lite"/>
    </source>
</evidence>
<dbReference type="GeneID" id="41323313"/>
<dbReference type="OrthoDB" id="10960at2157"/>
<dbReference type="RefSeq" id="WP_020448779.1">
    <property type="nucleotide sequence ID" value="NC_021353.1"/>
</dbReference>
<feature type="transmembrane region" description="Helical" evidence="6">
    <location>
        <begin position="98"/>
        <end position="120"/>
    </location>
</feature>
<dbReference type="PANTHER" id="PTHR11730">
    <property type="entry name" value="AMMONIUM TRANSPORTER"/>
    <property type="match status" value="1"/>
</dbReference>
<dbReference type="STRING" id="1295009.MMINT_08960"/>
<feature type="transmembrane region" description="Helical" evidence="6">
    <location>
        <begin position="348"/>
        <end position="367"/>
    </location>
</feature>
<dbReference type="HOGENOM" id="CLU_021386_0_0_2"/>
<name>R9T6P1_METII</name>
<accession>R9T6P1</accession>
<dbReference type="AlphaFoldDB" id="R9T6P1"/>
<keyword evidence="4 6" id="KW-0472">Membrane</keyword>
<dbReference type="Proteomes" id="UP000014070">
    <property type="component" value="Chromosome"/>
</dbReference>
<sequence length="443" mass="47889">MDAGRKKLAAAILVVACLALLCITLVPTNSSQEDIAANQDIALSSGEEMLTPSDEPGSSDQSFTDDEMSRYSKNMDIWFMLMLVAFLMIFIRKFEWGVALATLLVTAGSFLSYMAIQQFYFGADIWDQSLMIRGVICSITVVIGIGVFLGTIKMWQYLLVGVLFAPIYSLVEWFLTAAPYLNDLGIGTVTDPGGSIMVHMCAAYFGLGVLLALREKRAFKEPMYTTTHSVTFVWLASMLLFILWPSFVTSLLPADQVTWGLVTCYMSGIGSIITTYIILEITQKKVNPLIYTYAMLAGPVAIGSPLLLVDQWGALVIGLVAGAVSALAFVYLQPWLCKKMGAVDVMGVHNLHGVGGWIGALSVVVITGELVNAVAAVCVAALVLVLGAVVGLIVRFTRGKMTDEMLFSDDADFIKTEDPSQTYIQTKLDEDPTNTDAPGPGTA</sequence>
<gene>
    <name evidence="8" type="ORF">MMINT_08960</name>
</gene>
<feature type="region of interest" description="Disordered" evidence="5">
    <location>
        <begin position="424"/>
        <end position="443"/>
    </location>
</feature>
<evidence type="ECO:0000313" key="8">
    <source>
        <dbReference type="EMBL" id="AGN26254.1"/>
    </source>
</evidence>